<evidence type="ECO:0000256" key="1">
    <source>
        <dbReference type="SAM" id="SignalP"/>
    </source>
</evidence>
<comment type="caution">
    <text evidence="2">The sequence shown here is derived from an EMBL/GenBank/DDBJ whole genome shotgun (WGS) entry which is preliminary data.</text>
</comment>
<evidence type="ECO:0000313" key="2">
    <source>
        <dbReference type="EMBL" id="MBK1658127.1"/>
    </source>
</evidence>
<name>A0ABS1CW00_9PROT</name>
<dbReference type="Gene3D" id="3.50.30.50">
    <property type="entry name" value="Putative cyclase"/>
    <property type="match status" value="1"/>
</dbReference>
<accession>A0ABS1CW00</accession>
<evidence type="ECO:0008006" key="4">
    <source>
        <dbReference type="Google" id="ProtNLM"/>
    </source>
</evidence>
<reference evidence="2 3" key="1">
    <citation type="journal article" date="2020" name="Microorganisms">
        <title>Osmotic Adaptation and Compatible Solute Biosynthesis of Phototrophic Bacteria as Revealed from Genome Analyses.</title>
        <authorList>
            <person name="Imhoff J.F."/>
            <person name="Rahn T."/>
            <person name="Kunzel S."/>
            <person name="Keller A."/>
            <person name="Neulinger S.C."/>
        </authorList>
    </citation>
    <scope>NUCLEOTIDE SEQUENCE [LARGE SCALE GENOMIC DNA]</scope>
    <source>
        <strain evidence="2 3">DSM 15382</strain>
    </source>
</reference>
<dbReference type="RefSeq" id="WP_133221284.1">
    <property type="nucleotide sequence ID" value="NZ_SMOA01000121.1"/>
</dbReference>
<sequence length="351" mass="37334">MKAMGRLLAASGMGLALAAAVLPAAAQDAGMKQWTRGKGWGWVWGPQDEVGALNEMTDASRAAALRLATQGKSYDLGLPYDRNSYRWPGHNPGEIISFRTPEGVARQRDLPFTTAENGNGSHTRWHSSAMFISDNVATQIDGLGHITVGEDNHWYNGFKEGDWGGNFGIRKADVTTIPPIIARGVLIDVAGQKNMEALPAGYEITVADLEAALRAQNVDVTPGTVVLIRTGTARYWGESGADHAKISGPDSAGIGLAAAKWLVEQKGALMLASDTSGLEVGPPRPQDSAAVGGSFNPVHVYLLVQQGVHIGEFHNLERLAADRVYEFAYVATTNAIRGTVAGTALRPLALR</sequence>
<feature type="signal peptide" evidence="1">
    <location>
        <begin position="1"/>
        <end position="18"/>
    </location>
</feature>
<dbReference type="Proteomes" id="UP000697995">
    <property type="component" value="Unassembled WGS sequence"/>
</dbReference>
<dbReference type="SUPFAM" id="SSF102198">
    <property type="entry name" value="Putative cyclase"/>
    <property type="match status" value="1"/>
</dbReference>
<dbReference type="PANTHER" id="PTHR34861">
    <property type="match status" value="1"/>
</dbReference>
<protein>
    <recommendedName>
        <fullName evidence="4">Cyclase</fullName>
    </recommendedName>
</protein>
<dbReference type="EMBL" id="NRSG01000039">
    <property type="protein sequence ID" value="MBK1658127.1"/>
    <property type="molecule type" value="Genomic_DNA"/>
</dbReference>
<evidence type="ECO:0000313" key="3">
    <source>
        <dbReference type="Proteomes" id="UP000697995"/>
    </source>
</evidence>
<feature type="chain" id="PRO_5047212046" description="Cyclase" evidence="1">
    <location>
        <begin position="19"/>
        <end position="351"/>
    </location>
</feature>
<dbReference type="PANTHER" id="PTHR34861:SF10">
    <property type="entry name" value="CYCLASE"/>
    <property type="match status" value="1"/>
</dbReference>
<dbReference type="InterPro" id="IPR007325">
    <property type="entry name" value="KFase/CYL"/>
</dbReference>
<dbReference type="InterPro" id="IPR037175">
    <property type="entry name" value="KFase_sf"/>
</dbReference>
<keyword evidence="3" id="KW-1185">Reference proteome</keyword>
<keyword evidence="1" id="KW-0732">Signal</keyword>
<proteinExistence type="predicted"/>
<dbReference type="Pfam" id="PF04199">
    <property type="entry name" value="Cyclase"/>
    <property type="match status" value="1"/>
</dbReference>
<gene>
    <name evidence="2" type="ORF">CKO45_07780</name>
</gene>
<organism evidence="2 3">
    <name type="scientific">Paracraurococcus ruber</name>
    <dbReference type="NCBI Taxonomy" id="77675"/>
    <lineage>
        <taxon>Bacteria</taxon>
        <taxon>Pseudomonadati</taxon>
        <taxon>Pseudomonadota</taxon>
        <taxon>Alphaproteobacteria</taxon>
        <taxon>Acetobacterales</taxon>
        <taxon>Roseomonadaceae</taxon>
        <taxon>Paracraurococcus</taxon>
    </lineage>
</organism>